<proteinExistence type="predicted"/>
<comment type="caution">
    <text evidence="1">The sequence shown here is derived from an EMBL/GenBank/DDBJ whole genome shotgun (WGS) entry which is preliminary data.</text>
</comment>
<dbReference type="EMBL" id="JBBNAG010000008">
    <property type="protein sequence ID" value="KAK9112855.1"/>
    <property type="molecule type" value="Genomic_DNA"/>
</dbReference>
<evidence type="ECO:0000313" key="2">
    <source>
        <dbReference type="Proteomes" id="UP001419268"/>
    </source>
</evidence>
<sequence>MWIAPSINERRQGRLWDRGVGGKGGRFRHWRAVGNGMLGSVGNCGNVGLGGVAVIEAMVKEKVEVVALR</sequence>
<organism evidence="1 2">
    <name type="scientific">Stephania cephalantha</name>
    <dbReference type="NCBI Taxonomy" id="152367"/>
    <lineage>
        <taxon>Eukaryota</taxon>
        <taxon>Viridiplantae</taxon>
        <taxon>Streptophyta</taxon>
        <taxon>Embryophyta</taxon>
        <taxon>Tracheophyta</taxon>
        <taxon>Spermatophyta</taxon>
        <taxon>Magnoliopsida</taxon>
        <taxon>Ranunculales</taxon>
        <taxon>Menispermaceae</taxon>
        <taxon>Menispermoideae</taxon>
        <taxon>Cissampelideae</taxon>
        <taxon>Stephania</taxon>
    </lineage>
</organism>
<dbReference type="Proteomes" id="UP001419268">
    <property type="component" value="Unassembled WGS sequence"/>
</dbReference>
<evidence type="ECO:0000313" key="1">
    <source>
        <dbReference type="EMBL" id="KAK9112855.1"/>
    </source>
</evidence>
<gene>
    <name evidence="1" type="ORF">Scep_020374</name>
</gene>
<dbReference type="AlphaFoldDB" id="A0AAP0NP76"/>
<accession>A0AAP0NP76</accession>
<keyword evidence="2" id="KW-1185">Reference proteome</keyword>
<protein>
    <submittedName>
        <fullName evidence="1">Uncharacterized protein</fullName>
    </submittedName>
</protein>
<name>A0AAP0NP76_9MAGN</name>
<reference evidence="1 2" key="1">
    <citation type="submission" date="2024-01" db="EMBL/GenBank/DDBJ databases">
        <title>Genome assemblies of Stephania.</title>
        <authorList>
            <person name="Yang L."/>
        </authorList>
    </citation>
    <scope>NUCLEOTIDE SEQUENCE [LARGE SCALE GENOMIC DNA]</scope>
    <source>
        <strain evidence="1">JXDWG</strain>
        <tissue evidence="1">Leaf</tissue>
    </source>
</reference>